<evidence type="ECO:0000259" key="6">
    <source>
        <dbReference type="PROSITE" id="PS50237"/>
    </source>
</evidence>
<dbReference type="PROSITE" id="PS50237">
    <property type="entry name" value="HECT"/>
    <property type="match status" value="1"/>
</dbReference>
<comment type="catalytic activity">
    <reaction evidence="1">
        <text>S-ubiquitinyl-[E2 ubiquitin-conjugating enzyme]-L-cysteine + [acceptor protein]-L-lysine = [E2 ubiquitin-conjugating enzyme]-L-cysteine + N(6)-ubiquitinyl-[acceptor protein]-L-lysine.</text>
        <dbReference type="EC" id="2.3.2.26"/>
    </reaction>
</comment>
<evidence type="ECO:0000256" key="3">
    <source>
        <dbReference type="ARBA" id="ARBA00022679"/>
    </source>
</evidence>
<keyword evidence="8" id="KW-1185">Reference proteome</keyword>
<sequence>MTALQAPMKSWWMALYVFEETYSYVLSVSHDSDLFAKGRLSKANYISFVKFLKHLVVLAVLEFRKFRKQQDDLPLLGYFKNTVLLSLKLLRQIYMRNLRLNLFEADFWYLKEDFSVKSVLPLLQQVEDDMGFRIPTPLFGNDLSVSSSSLSSSQLGSVLVLAYIPYMIPFEQRAALFHALIDLDRTRMGGWFAAKTQGTVSRQNILFDAFEQFGSLPGEQFKRPISVEFINRFGEREAGIDGGGLTKELLTSLVTSAFIPSKENASQNGGFRFFDTTTDSQLFPSADYFLELKYAQLHPEQTEYSAESRDFTLQMLRFLGMVVGKCLYENVLIDVSFAPFFLNRWSTAQGRRNFMGAAQTVEESQRYRNSFDDLQSFDGELYQSLVKLLKFSKEELESLDITFTVTERLGKSHNVTLDLLPGGSHLHVTSENKLQYVYCVAKYKLDQRIGVQTAYFLDGLFQVIRSHWLSLFNPYELQTLISGGEKEIDVDDLKRNIVLGGYTTSDSTVKYLFEILREFSPEQKGKFVKFVTSSSKQPLLGFKELNPKFGIRNSGNDPERLPTASTCVNLLKLPDYRDKELLRRKLLYSINAEAGFDLS</sequence>
<proteinExistence type="predicted"/>
<feature type="domain" description="HECT" evidence="6">
    <location>
        <begin position="217"/>
        <end position="599"/>
    </location>
</feature>
<dbReference type="InterPro" id="IPR035983">
    <property type="entry name" value="Hect_E3_ubiquitin_ligase"/>
</dbReference>
<dbReference type="InParanoid" id="A0A448YFK1"/>
<dbReference type="Pfam" id="PF00632">
    <property type="entry name" value="HECT"/>
    <property type="match status" value="1"/>
</dbReference>
<evidence type="ECO:0000256" key="4">
    <source>
        <dbReference type="ARBA" id="ARBA00022786"/>
    </source>
</evidence>
<keyword evidence="3" id="KW-0808">Transferase</keyword>
<dbReference type="SMART" id="SM00119">
    <property type="entry name" value="HECTc"/>
    <property type="match status" value="1"/>
</dbReference>
<feature type="active site" description="Glycyl thioester intermediate" evidence="5">
    <location>
        <position position="567"/>
    </location>
</feature>
<dbReference type="Proteomes" id="UP000290900">
    <property type="component" value="Unassembled WGS sequence"/>
</dbReference>
<dbReference type="Gene3D" id="3.90.1750.10">
    <property type="entry name" value="Hect, E3 ligase catalytic domains"/>
    <property type="match status" value="1"/>
</dbReference>
<dbReference type="AlphaFoldDB" id="A0A448YFK1"/>
<dbReference type="EC" id="2.3.2.26" evidence="2"/>
<dbReference type="Gene3D" id="3.30.2160.10">
    <property type="entry name" value="Hect, E3 ligase catalytic domain"/>
    <property type="match status" value="1"/>
</dbReference>
<dbReference type="InterPro" id="IPR000569">
    <property type="entry name" value="HECT_dom"/>
</dbReference>
<dbReference type="CDD" id="cd00078">
    <property type="entry name" value="HECTc"/>
    <property type="match status" value="1"/>
</dbReference>
<accession>A0A448YFK1</accession>
<evidence type="ECO:0000256" key="2">
    <source>
        <dbReference type="ARBA" id="ARBA00012485"/>
    </source>
</evidence>
<dbReference type="OrthoDB" id="8068875at2759"/>
<dbReference type="STRING" id="13370.A0A448YFK1"/>
<evidence type="ECO:0000313" key="7">
    <source>
        <dbReference type="EMBL" id="VEU19692.1"/>
    </source>
</evidence>
<dbReference type="InterPro" id="IPR044611">
    <property type="entry name" value="E3A/B/C-like"/>
</dbReference>
<dbReference type="Gene3D" id="3.30.2410.10">
    <property type="entry name" value="Hect, E3 ligase catalytic domain"/>
    <property type="match status" value="1"/>
</dbReference>
<dbReference type="GO" id="GO:0061630">
    <property type="term" value="F:ubiquitin protein ligase activity"/>
    <property type="evidence" value="ECO:0007669"/>
    <property type="project" value="UniProtKB-EC"/>
</dbReference>
<dbReference type="GO" id="GO:0006511">
    <property type="term" value="P:ubiquitin-dependent protein catabolic process"/>
    <property type="evidence" value="ECO:0007669"/>
    <property type="project" value="TreeGrafter"/>
</dbReference>
<name>A0A448YFK1_BRENA</name>
<organism evidence="7 8">
    <name type="scientific">Brettanomyces naardenensis</name>
    <name type="common">Yeast</name>
    <dbReference type="NCBI Taxonomy" id="13370"/>
    <lineage>
        <taxon>Eukaryota</taxon>
        <taxon>Fungi</taxon>
        <taxon>Dikarya</taxon>
        <taxon>Ascomycota</taxon>
        <taxon>Saccharomycotina</taxon>
        <taxon>Pichiomycetes</taxon>
        <taxon>Pichiales</taxon>
        <taxon>Pichiaceae</taxon>
        <taxon>Brettanomyces</taxon>
    </lineage>
</organism>
<reference evidence="7 8" key="1">
    <citation type="submission" date="2018-12" db="EMBL/GenBank/DDBJ databases">
        <authorList>
            <person name="Tiukova I."/>
            <person name="Dainat J."/>
        </authorList>
    </citation>
    <scope>NUCLEOTIDE SEQUENCE [LARGE SCALE GENOMIC DNA]</scope>
</reference>
<dbReference type="EMBL" id="CAACVR010000001">
    <property type="protein sequence ID" value="VEU19692.1"/>
    <property type="molecule type" value="Genomic_DNA"/>
</dbReference>
<dbReference type="PANTHER" id="PTHR45700">
    <property type="entry name" value="UBIQUITIN-PROTEIN LIGASE E3C"/>
    <property type="match status" value="1"/>
</dbReference>
<evidence type="ECO:0000313" key="8">
    <source>
        <dbReference type="Proteomes" id="UP000290900"/>
    </source>
</evidence>
<dbReference type="FunFam" id="3.30.2410.10:FF:000011">
    <property type="entry name" value="Putative Ubiquitin-protein ligase E3C"/>
    <property type="match status" value="1"/>
</dbReference>
<dbReference type="SUPFAM" id="SSF56204">
    <property type="entry name" value="Hect, E3 ligase catalytic domain"/>
    <property type="match status" value="1"/>
</dbReference>
<protein>
    <recommendedName>
        <fullName evidence="2">HECT-type E3 ubiquitin transferase</fullName>
        <ecNumber evidence="2">2.3.2.26</ecNumber>
    </recommendedName>
</protein>
<evidence type="ECO:0000256" key="1">
    <source>
        <dbReference type="ARBA" id="ARBA00000885"/>
    </source>
</evidence>
<dbReference type="GO" id="GO:0000209">
    <property type="term" value="P:protein polyubiquitination"/>
    <property type="evidence" value="ECO:0007669"/>
    <property type="project" value="InterPro"/>
</dbReference>
<gene>
    <name evidence="7" type="ORF">BRENAR_LOCUS429</name>
</gene>
<dbReference type="PANTHER" id="PTHR45700:SF2">
    <property type="entry name" value="UBIQUITIN-PROTEIN LIGASE E3C"/>
    <property type="match status" value="1"/>
</dbReference>
<evidence type="ECO:0000256" key="5">
    <source>
        <dbReference type="PROSITE-ProRule" id="PRU00104"/>
    </source>
</evidence>
<keyword evidence="4 5" id="KW-0833">Ubl conjugation pathway</keyword>